<protein>
    <submittedName>
        <fullName evidence="9">Paired class homeodomain repressor</fullName>
    </submittedName>
</protein>
<dbReference type="AlphaFoldDB" id="Q0PZJ0"/>
<reference evidence="9" key="2">
    <citation type="journal article" date="2007" name="Development">
        <title>The Snail repressor is required for PMC ingression in the sea urchin embryo.</title>
        <authorList>
            <person name="Wu S.Y."/>
            <person name="McClay D.R."/>
        </authorList>
    </citation>
    <scope>NUCLEOTIDE SEQUENCE</scope>
</reference>
<dbReference type="OrthoDB" id="3225452at2759"/>
<evidence type="ECO:0000259" key="8">
    <source>
        <dbReference type="PROSITE" id="PS50071"/>
    </source>
</evidence>
<dbReference type="SMART" id="SM00389">
    <property type="entry name" value="HOX"/>
    <property type="match status" value="1"/>
</dbReference>
<evidence type="ECO:0000256" key="1">
    <source>
        <dbReference type="ARBA" id="ARBA00004123"/>
    </source>
</evidence>
<keyword evidence="3 5" id="KW-0371">Homeobox</keyword>
<sequence>MTDFIMTAHASSNGVPSKRPRRRRPTVFTDLQLRILETVFNDNQYPDITTREQLASSLQLKEDRIMVWFQNRRARVRRASLVSCSAHQPVIEKDVDNSRLQPSNEVDLSFVRRKRKTPCDVDEVNQTTPPTKKLGVVSSKFSVDFLAESSRSTSESTTVSSDPHLQCHGVTQLHRTTSRDSTKGATSPLMSVDFLSRSSRSPSPSGAEYLHRTPSSFYTRMSYHPYVFCINF</sequence>
<dbReference type="CDD" id="cd00086">
    <property type="entry name" value="homeodomain"/>
    <property type="match status" value="1"/>
</dbReference>
<dbReference type="GO" id="GO:0005634">
    <property type="term" value="C:nucleus"/>
    <property type="evidence" value="ECO:0007669"/>
    <property type="project" value="UniProtKB-SubCell"/>
</dbReference>
<evidence type="ECO:0000256" key="2">
    <source>
        <dbReference type="ARBA" id="ARBA00023125"/>
    </source>
</evidence>
<feature type="domain" description="Homeobox" evidence="8">
    <location>
        <begin position="19"/>
        <end position="79"/>
    </location>
</feature>
<reference evidence="9" key="1">
    <citation type="submission" date="2006-06" db="EMBL/GenBank/DDBJ databases">
        <authorList>
            <person name="Wu S.-Y."/>
            <person name="McClay D.R."/>
        </authorList>
    </citation>
    <scope>NUCLEOTIDE SEQUENCE</scope>
</reference>
<evidence type="ECO:0000256" key="7">
    <source>
        <dbReference type="SAM" id="MobiDB-lite"/>
    </source>
</evidence>
<proteinExistence type="evidence at transcript level"/>
<comment type="subcellular location">
    <subcellularLocation>
        <location evidence="1 5 6">Nucleus</location>
    </subcellularLocation>
</comment>
<dbReference type="Gene3D" id="1.10.10.60">
    <property type="entry name" value="Homeodomain-like"/>
    <property type="match status" value="1"/>
</dbReference>
<dbReference type="Pfam" id="PF00046">
    <property type="entry name" value="Homeodomain"/>
    <property type="match status" value="1"/>
</dbReference>
<dbReference type="InterPro" id="IPR009057">
    <property type="entry name" value="Homeodomain-like_sf"/>
</dbReference>
<feature type="region of interest" description="Disordered" evidence="7">
    <location>
        <begin position="1"/>
        <end position="22"/>
    </location>
</feature>
<feature type="region of interest" description="Disordered" evidence="7">
    <location>
        <begin position="152"/>
        <end position="211"/>
    </location>
</feature>
<evidence type="ECO:0000256" key="6">
    <source>
        <dbReference type="RuleBase" id="RU000682"/>
    </source>
</evidence>
<dbReference type="EMBL" id="DQ667003">
    <property type="protein sequence ID" value="ABG57071.1"/>
    <property type="molecule type" value="mRNA"/>
</dbReference>
<keyword evidence="4 5" id="KW-0539">Nucleus</keyword>
<gene>
    <name evidence="9" type="primary">Pmar1</name>
</gene>
<dbReference type="PROSITE" id="PS50071">
    <property type="entry name" value="HOMEOBOX_2"/>
    <property type="match status" value="1"/>
</dbReference>
<feature type="compositionally biased region" description="Low complexity" evidence="7">
    <location>
        <begin position="196"/>
        <end position="205"/>
    </location>
</feature>
<dbReference type="InterPro" id="IPR001356">
    <property type="entry name" value="HD"/>
</dbReference>
<dbReference type="PANTHER" id="PTHR46123:SF4">
    <property type="entry name" value="MIX-TYPE HOMEOBOX GENE 1-RELATED"/>
    <property type="match status" value="1"/>
</dbReference>
<organism evidence="9">
    <name type="scientific">Lytechinus variegatus</name>
    <name type="common">Green sea urchin</name>
    <name type="synonym">Echinus variegatus</name>
    <dbReference type="NCBI Taxonomy" id="7654"/>
    <lineage>
        <taxon>Eukaryota</taxon>
        <taxon>Metazoa</taxon>
        <taxon>Echinodermata</taxon>
        <taxon>Eleutherozoa</taxon>
        <taxon>Echinozoa</taxon>
        <taxon>Echinoidea</taxon>
        <taxon>Euechinoidea</taxon>
        <taxon>Echinacea</taxon>
        <taxon>Temnopleuroida</taxon>
        <taxon>Toxopneustidae</taxon>
        <taxon>Lytechinus</taxon>
    </lineage>
</organism>
<dbReference type="InterPro" id="IPR051306">
    <property type="entry name" value="Homeobox_regulator"/>
</dbReference>
<evidence type="ECO:0000256" key="5">
    <source>
        <dbReference type="PROSITE-ProRule" id="PRU00108"/>
    </source>
</evidence>
<feature type="DNA-binding region" description="Homeobox" evidence="5">
    <location>
        <begin position="21"/>
        <end position="80"/>
    </location>
</feature>
<evidence type="ECO:0000256" key="4">
    <source>
        <dbReference type="ARBA" id="ARBA00023242"/>
    </source>
</evidence>
<dbReference type="GO" id="GO:0000981">
    <property type="term" value="F:DNA-binding transcription factor activity, RNA polymerase II-specific"/>
    <property type="evidence" value="ECO:0007669"/>
    <property type="project" value="TreeGrafter"/>
</dbReference>
<dbReference type="GO" id="GO:0000977">
    <property type="term" value="F:RNA polymerase II transcription regulatory region sequence-specific DNA binding"/>
    <property type="evidence" value="ECO:0007669"/>
    <property type="project" value="TreeGrafter"/>
</dbReference>
<evidence type="ECO:0000313" key="9">
    <source>
        <dbReference type="EMBL" id="ABG57071.1"/>
    </source>
</evidence>
<feature type="compositionally biased region" description="Low complexity" evidence="7">
    <location>
        <begin position="152"/>
        <end position="161"/>
    </location>
</feature>
<name>Q0PZJ0_LYTVA</name>
<dbReference type="PANTHER" id="PTHR46123">
    <property type="entry name" value="MIX-TYPE HOMEOBOX GENE 1-RELATED"/>
    <property type="match status" value="1"/>
</dbReference>
<keyword evidence="2 5" id="KW-0238">DNA-binding</keyword>
<accession>Q0PZJ0</accession>
<dbReference type="SUPFAM" id="SSF46689">
    <property type="entry name" value="Homeodomain-like"/>
    <property type="match status" value="1"/>
</dbReference>
<evidence type="ECO:0000256" key="3">
    <source>
        <dbReference type="ARBA" id="ARBA00023155"/>
    </source>
</evidence>